<evidence type="ECO:0000256" key="5">
    <source>
        <dbReference type="SAM" id="MobiDB-lite"/>
    </source>
</evidence>
<feature type="domain" description="Glucose-methanol-choline oxidoreductase N-terminal" evidence="6">
    <location>
        <begin position="229"/>
        <end position="476"/>
    </location>
</feature>
<evidence type="ECO:0000313" key="9">
    <source>
        <dbReference type="Proteomes" id="UP000317291"/>
    </source>
</evidence>
<proteinExistence type="inferred from homology"/>
<evidence type="ECO:0000256" key="3">
    <source>
        <dbReference type="ARBA" id="ARBA00022827"/>
    </source>
</evidence>
<feature type="domain" description="Glucose-methanol-choline oxidoreductase C-terminal" evidence="7">
    <location>
        <begin position="565"/>
        <end position="695"/>
    </location>
</feature>
<dbReference type="GO" id="GO:0016614">
    <property type="term" value="F:oxidoreductase activity, acting on CH-OH group of donors"/>
    <property type="evidence" value="ECO:0007669"/>
    <property type="project" value="InterPro"/>
</dbReference>
<evidence type="ECO:0000259" key="6">
    <source>
        <dbReference type="Pfam" id="PF00732"/>
    </source>
</evidence>
<evidence type="ECO:0000256" key="1">
    <source>
        <dbReference type="ARBA" id="ARBA00010790"/>
    </source>
</evidence>
<reference evidence="8 9" key="1">
    <citation type="submission" date="2019-06" db="EMBL/GenBank/DDBJ databases">
        <title>Tsukamurella conjunctivitidis sp. nov., Tsukamurella assacharolytica sp. nov. and Tsukamurella sputae sp. nov. isolated from patients with conjunctivitis, bacteraemia (lymphoma) and respiratory infection (sputum) in Hong Kong.</title>
        <authorList>
            <person name="Teng J.L.L."/>
            <person name="Lee H.H."/>
            <person name="Fong J.Y.H."/>
            <person name="Fok K.M.N."/>
            <person name="Lau S.K.P."/>
            <person name="Woo P.C.Y."/>
        </authorList>
    </citation>
    <scope>NUCLEOTIDE SEQUENCE [LARGE SCALE GENOMIC DNA]</scope>
    <source>
        <strain evidence="8 9">HKU71</strain>
    </source>
</reference>
<dbReference type="AlphaFoldDB" id="A0A5C5R6Z9"/>
<dbReference type="EMBL" id="VIGW01000015">
    <property type="protein sequence ID" value="TWS17955.1"/>
    <property type="molecule type" value="Genomic_DNA"/>
</dbReference>
<evidence type="ECO:0000313" key="8">
    <source>
        <dbReference type="EMBL" id="TWS17955.1"/>
    </source>
</evidence>
<dbReference type="InterPro" id="IPR000172">
    <property type="entry name" value="GMC_OxRdtase_N"/>
</dbReference>
<dbReference type="Gene3D" id="3.50.50.60">
    <property type="entry name" value="FAD/NAD(P)-binding domain"/>
    <property type="match status" value="2"/>
</dbReference>
<comment type="similarity">
    <text evidence="1">Belongs to the GMC oxidoreductase family.</text>
</comment>
<dbReference type="InterPro" id="IPR007867">
    <property type="entry name" value="GMC_OxRtase_C"/>
</dbReference>
<dbReference type="PANTHER" id="PTHR46056:SF12">
    <property type="entry name" value="LONG-CHAIN-ALCOHOL OXIDASE"/>
    <property type="match status" value="1"/>
</dbReference>
<keyword evidence="2" id="KW-0285">Flavoprotein</keyword>
<dbReference type="GO" id="GO:0050660">
    <property type="term" value="F:flavin adenine dinucleotide binding"/>
    <property type="evidence" value="ECO:0007669"/>
    <property type="project" value="InterPro"/>
</dbReference>
<name>A0A5C5R6Z9_9ACTN</name>
<evidence type="ECO:0000259" key="7">
    <source>
        <dbReference type="Pfam" id="PF05199"/>
    </source>
</evidence>
<keyword evidence="3" id="KW-0274">FAD</keyword>
<feature type="compositionally biased region" description="Basic and acidic residues" evidence="5">
    <location>
        <begin position="1"/>
        <end position="18"/>
    </location>
</feature>
<organism evidence="8 9">
    <name type="scientific">Tsukamurella asaccharolytica</name>
    <dbReference type="NCBI Taxonomy" id="2592067"/>
    <lineage>
        <taxon>Bacteria</taxon>
        <taxon>Bacillati</taxon>
        <taxon>Actinomycetota</taxon>
        <taxon>Actinomycetes</taxon>
        <taxon>Mycobacteriales</taxon>
        <taxon>Tsukamurellaceae</taxon>
        <taxon>Tsukamurella</taxon>
    </lineage>
</organism>
<evidence type="ECO:0000256" key="4">
    <source>
        <dbReference type="ARBA" id="ARBA00023002"/>
    </source>
</evidence>
<sequence>MRDPRHRPGDIGRGHELPSHVTSFPASPDGSLRLSGRIAKDALMQDEAYQYVQVMELSTRQRTTLSAIVDSFAPGDGVAVPSASDLRAGELAVSYADRSPRDSDGVTLAQSLSFFDNVVFCTVVLGTRGQRFADLSAAERERILIDLSRSRFVQKRMLFKRLRNIALLAYYAAGGADGEHGPGAELMAAIGYPRQAPLKKPRARALRAQRPLSPTRYEIDAATACDVVVIGSGAGGAVAAAELAEAGLDVLVLERGDYVSPTEVGDSDLDNLEQLYAPGPFWTENAQSYLLTARCLGGGTAVSNGGYFLPPEEVRADWEARGVETGASLEAALAEVWQRSGVSDGAGAPSARDVILERGCRALDLPVRLVSVADDVEPGGRWGPSSRVAARQDAGRTWLRDAEKKGARIVTGAQARSIETQGGRARTVIARTSGGSWLTVRCSAVVVAAGGFQTPALLARSGIGGQHVGKHLHLHPTATAVGLFGEVVAPWLGAPSTRFCDAHANLDGKGFGVRYETVPLTPALASSFVPWRNPVEHLNVMRQFPHLSIVRVVLRDRGAGEVVMDASGEPSVRYDLAEADRANLRTGVDTAVRILEAAGARRIFTGQQRGGDYVPGDRPIERFLERSHAAGYGVGEIALGAHDPMSTARMASSERHGAANPEGVLWDVPNVVIADASALPTASGVHPIGVVQALALRNARALAERLKS</sequence>
<dbReference type="SUPFAM" id="SSF51905">
    <property type="entry name" value="FAD/NAD(P)-binding domain"/>
    <property type="match status" value="1"/>
</dbReference>
<protein>
    <submittedName>
        <fullName evidence="8">FAD-dependent oxidoreductase</fullName>
    </submittedName>
</protein>
<comment type="caution">
    <text evidence="8">The sequence shown here is derived from an EMBL/GenBank/DDBJ whole genome shotgun (WGS) entry which is preliminary data.</text>
</comment>
<dbReference type="Pfam" id="PF00732">
    <property type="entry name" value="GMC_oxred_N"/>
    <property type="match status" value="1"/>
</dbReference>
<dbReference type="PANTHER" id="PTHR46056">
    <property type="entry name" value="LONG-CHAIN-ALCOHOL OXIDASE"/>
    <property type="match status" value="1"/>
</dbReference>
<dbReference type="InterPro" id="IPR036188">
    <property type="entry name" value="FAD/NAD-bd_sf"/>
</dbReference>
<dbReference type="Pfam" id="PF05199">
    <property type="entry name" value="GMC_oxred_C"/>
    <property type="match status" value="1"/>
</dbReference>
<evidence type="ECO:0000256" key="2">
    <source>
        <dbReference type="ARBA" id="ARBA00022630"/>
    </source>
</evidence>
<keyword evidence="4" id="KW-0560">Oxidoreductase</keyword>
<keyword evidence="9" id="KW-1185">Reference proteome</keyword>
<feature type="region of interest" description="Disordered" evidence="5">
    <location>
        <begin position="1"/>
        <end position="28"/>
    </location>
</feature>
<dbReference type="Proteomes" id="UP000317291">
    <property type="component" value="Unassembled WGS sequence"/>
</dbReference>
<accession>A0A5C5R6Z9</accession>
<gene>
    <name evidence="8" type="ORF">FK529_17865</name>
</gene>